<dbReference type="AlphaFoldDB" id="A0A017HGU3"/>
<evidence type="ECO:0000256" key="1">
    <source>
        <dbReference type="SAM" id="SignalP"/>
    </source>
</evidence>
<dbReference type="Pfam" id="PF09992">
    <property type="entry name" value="NAGPA"/>
    <property type="match status" value="1"/>
</dbReference>
<dbReference type="RefSeq" id="WP_017927955.1">
    <property type="nucleotide sequence ID" value="NZ_KB822996.1"/>
</dbReference>
<dbReference type="STRING" id="1122180.Lokhon_00539"/>
<protein>
    <recommendedName>
        <fullName evidence="2">Phosphodiester glycosidase domain-containing protein</fullName>
    </recommendedName>
</protein>
<dbReference type="EMBL" id="APGJ01000003">
    <property type="protein sequence ID" value="EYD73014.1"/>
    <property type="molecule type" value="Genomic_DNA"/>
</dbReference>
<proteinExistence type="predicted"/>
<dbReference type="eggNOG" id="COG3698">
    <property type="taxonomic scope" value="Bacteria"/>
</dbReference>
<name>A0A017HGU3_9RHOB</name>
<organism evidence="3 4">
    <name type="scientific">Limimaricola hongkongensis DSM 17492</name>
    <dbReference type="NCBI Taxonomy" id="1122180"/>
    <lineage>
        <taxon>Bacteria</taxon>
        <taxon>Pseudomonadati</taxon>
        <taxon>Pseudomonadota</taxon>
        <taxon>Alphaproteobacteria</taxon>
        <taxon>Rhodobacterales</taxon>
        <taxon>Paracoccaceae</taxon>
        <taxon>Limimaricola</taxon>
    </lineage>
</organism>
<reference evidence="3 4" key="1">
    <citation type="submission" date="2013-03" db="EMBL/GenBank/DDBJ databases">
        <authorList>
            <person name="Fiebig A."/>
            <person name="Goeker M."/>
            <person name="Klenk H.-P.P."/>
        </authorList>
    </citation>
    <scope>NUCLEOTIDE SEQUENCE [LARGE SCALE GENOMIC DNA]</scope>
    <source>
        <strain evidence="3 4">DSM 17492</strain>
    </source>
</reference>
<evidence type="ECO:0000313" key="3">
    <source>
        <dbReference type="EMBL" id="EYD73014.1"/>
    </source>
</evidence>
<gene>
    <name evidence="3" type="ORF">Lokhon_00539</name>
</gene>
<dbReference type="Proteomes" id="UP000025047">
    <property type="component" value="Unassembled WGS sequence"/>
</dbReference>
<dbReference type="PROSITE" id="PS51257">
    <property type="entry name" value="PROKAR_LIPOPROTEIN"/>
    <property type="match status" value="1"/>
</dbReference>
<keyword evidence="1" id="KW-0732">Signal</keyword>
<feature type="signal peptide" evidence="1">
    <location>
        <begin position="1"/>
        <end position="24"/>
    </location>
</feature>
<evidence type="ECO:0000313" key="4">
    <source>
        <dbReference type="Proteomes" id="UP000025047"/>
    </source>
</evidence>
<dbReference type="PATRIC" id="fig|1122180.6.peg.542"/>
<dbReference type="InterPro" id="IPR018711">
    <property type="entry name" value="NAGPA"/>
</dbReference>
<feature type="domain" description="Phosphodiester glycosidase" evidence="2">
    <location>
        <begin position="76"/>
        <end position="221"/>
    </location>
</feature>
<comment type="caution">
    <text evidence="3">The sequence shown here is derived from an EMBL/GenBank/DDBJ whole genome shotgun (WGS) entry which is preliminary data.</text>
</comment>
<accession>A0A017HGU3</accession>
<evidence type="ECO:0000259" key="2">
    <source>
        <dbReference type="Pfam" id="PF09992"/>
    </source>
</evidence>
<sequence length="254" mass="26937">MTPRSALAALGLATACALPLPGLASPCEDIAHEGLSYTICEVDPAADDLRLFLTDDDGGLYGSFQAIDRAASGEALVFAMNAGMYHPDRRPVGHYLEEGKEVMRLVTNAGPGNFGMLPNGVFCIGGASARVIETLRYEAEAPECRYATQSGPMLVIDGDLHPRFLPDSTSRHIRNGVGTTEAGDRAVFVIANQPVTFHEFGSVFRDALDLPQALYFDGNVSRLHAPGLGRSDFGFAMGPIVGVLSPVDETRPGG</sequence>
<keyword evidence="4" id="KW-1185">Reference proteome</keyword>
<dbReference type="HOGENOM" id="CLU_076045_0_1_5"/>
<feature type="chain" id="PRO_5001493131" description="Phosphodiester glycosidase domain-containing protein" evidence="1">
    <location>
        <begin position="25"/>
        <end position="254"/>
    </location>
</feature>